<dbReference type="Proteomes" id="UP000633136">
    <property type="component" value="Unassembled WGS sequence"/>
</dbReference>
<organism evidence="1 2">
    <name type="scientific">Nesterenkonia cremea</name>
    <dbReference type="NCBI Taxonomy" id="1882340"/>
    <lineage>
        <taxon>Bacteria</taxon>
        <taxon>Bacillati</taxon>
        <taxon>Actinomycetota</taxon>
        <taxon>Actinomycetes</taxon>
        <taxon>Micrococcales</taxon>
        <taxon>Micrococcaceae</taxon>
        <taxon>Nesterenkonia</taxon>
    </lineage>
</organism>
<dbReference type="RefSeq" id="WP_188683267.1">
    <property type="nucleotide sequence ID" value="NZ_BMIS01000003.1"/>
</dbReference>
<keyword evidence="2" id="KW-1185">Reference proteome</keyword>
<gene>
    <name evidence="1" type="ORF">GCM10011401_09790</name>
</gene>
<dbReference type="AlphaFoldDB" id="A0A917ARI1"/>
<evidence type="ECO:0000313" key="1">
    <source>
        <dbReference type="EMBL" id="GGE64737.1"/>
    </source>
</evidence>
<accession>A0A917ARI1</accession>
<dbReference type="EMBL" id="BMIS01000003">
    <property type="protein sequence ID" value="GGE64737.1"/>
    <property type="molecule type" value="Genomic_DNA"/>
</dbReference>
<reference evidence="1" key="1">
    <citation type="journal article" date="2014" name="Int. J. Syst. Evol. Microbiol.">
        <title>Complete genome sequence of Corynebacterium casei LMG S-19264T (=DSM 44701T), isolated from a smear-ripened cheese.</title>
        <authorList>
            <consortium name="US DOE Joint Genome Institute (JGI-PGF)"/>
            <person name="Walter F."/>
            <person name="Albersmeier A."/>
            <person name="Kalinowski J."/>
            <person name="Ruckert C."/>
        </authorList>
    </citation>
    <scope>NUCLEOTIDE SEQUENCE</scope>
    <source>
        <strain evidence="1">CGMCC 1.15388</strain>
    </source>
</reference>
<evidence type="ECO:0000313" key="2">
    <source>
        <dbReference type="Proteomes" id="UP000633136"/>
    </source>
</evidence>
<comment type="caution">
    <text evidence="1">The sequence shown here is derived from an EMBL/GenBank/DDBJ whole genome shotgun (WGS) entry which is preliminary data.</text>
</comment>
<sequence>MSLRAAAAGTFPGTDLRRAAELLTAETPSPHLAALPELPQRGHHATLLGRATAQLSELFGELTSYGWRLTQRPGADHLRAAQLLRADVDTLADVRGERAETYGEEPSPLKLEVLGPVSLAAQLALPSGEKVLVDHGARRDLAESLAAGMASHVEHVRRACASQTLSVVLSETRYGRVRRGEVPTVSGYRTIRSLPRDETRVMIGVVVEALRAAGADEVILDLGETPQAEHVEDFRGREASRVEGLGLPVTTLGGAAWEQVAELTESGTQWLAGMLQPHETGRETLPQVSSLAARLTEPWQALGMPASSLDSFLLTTFCGTDRERPGAPGTAGLDETSTLRTLTRVLGTAEALTEQINS</sequence>
<proteinExistence type="predicted"/>
<reference evidence="1" key="2">
    <citation type="submission" date="2020-09" db="EMBL/GenBank/DDBJ databases">
        <authorList>
            <person name="Sun Q."/>
            <person name="Zhou Y."/>
        </authorList>
    </citation>
    <scope>NUCLEOTIDE SEQUENCE</scope>
    <source>
        <strain evidence="1">CGMCC 1.15388</strain>
    </source>
</reference>
<protein>
    <submittedName>
        <fullName evidence="1">Methionine synthase</fullName>
    </submittedName>
</protein>
<name>A0A917ARI1_9MICC</name>